<evidence type="ECO:0000256" key="7">
    <source>
        <dbReference type="SAM" id="Phobius"/>
    </source>
</evidence>
<keyword evidence="6" id="KW-0572">Peptidoglycan-anchor</keyword>
<dbReference type="Proteomes" id="UP000225182">
    <property type="component" value="Unassembled WGS sequence"/>
</dbReference>
<comment type="caution">
    <text evidence="9">The sequence shown here is derived from an EMBL/GenBank/DDBJ whole genome shotgun (WGS) entry which is preliminary data.</text>
</comment>
<dbReference type="NCBIfam" id="TIGR01167">
    <property type="entry name" value="LPXTG_anchor"/>
    <property type="match status" value="1"/>
</dbReference>
<keyword evidence="3" id="KW-0134">Cell wall</keyword>
<sequence length="554" mass="60735">MKKILNMFLIFVLAFVSLPSMLIKAESPSGKKGTLTIHKFEQEPAGTPALQEGNATGVEIPKGAKPLAGVVYQIKQVESFGTITNDGKIVKEDIKPVNGVPIEVETNADGIAFFDDLPLGRYEVKEISGPPHVNIDPKTYKVDIPMTSEDGKVLTYDVKIYPKNETKRGAVELTKVGAGNEALKGVQFSLYKEDGTELEKGLETDGKGKIRVGNLAYGKYYFLETKARDGYVLDPKKYEFFIKESGAINEDGTVKAGEVVKVDIKNYEEPTIDKKVNGDLNNLPINTETDYNYDIKTLIPEDIKDYKNYVVTDVLDSRLEIQGTPVVKIDGKVVDASVVEVVVDGQKVTATVKDFSKLDNKKEFHLQIKSQIRSDVETGVEIPNTATINFKNKDDVTGEKETKPVIVTPTTGSITLTKVDGKDGKKLEGAEFALQDEDGNPVKIDGKAVVGTSDKDGVITWNKLPYGKYRIVETKAPTYENEDGTTGSYQQLREAIRVTVDADHKAITLTVENNKSGWILPSTGGIGTILFTVLGLVLMMAAAFVFFRKKATNN</sequence>
<dbReference type="InterPro" id="IPR019931">
    <property type="entry name" value="LPXTG_anchor"/>
</dbReference>
<dbReference type="InterPro" id="IPR048052">
    <property type="entry name" value="FM1-like"/>
</dbReference>
<reference evidence="9 10" key="1">
    <citation type="submission" date="2017-09" db="EMBL/GenBank/DDBJ databases">
        <title>Large-scale bioinformatics analysis of Bacillus genomes uncovers conserved roles of natural products in bacterial physiology.</title>
        <authorList>
            <consortium name="Agbiome Team Llc"/>
            <person name="Bleich R.M."/>
            <person name="Grubbs K.J."/>
            <person name="Santa Maria K.C."/>
            <person name="Allen S.E."/>
            <person name="Farag S."/>
            <person name="Shank E.A."/>
            <person name="Bowers A."/>
        </authorList>
    </citation>
    <scope>NUCLEOTIDE SEQUENCE [LARGE SCALE GENOMIC DNA]</scope>
    <source>
        <strain evidence="9 10">AFS076905</strain>
    </source>
</reference>
<dbReference type="AlphaFoldDB" id="A0A2B1KQY3"/>
<dbReference type="NCBIfam" id="TIGR04226">
    <property type="entry name" value="RrgB_K2N_iso_D2"/>
    <property type="match status" value="1"/>
</dbReference>
<dbReference type="RefSeq" id="WP_098540251.1">
    <property type="nucleotide sequence ID" value="NZ_NUYN01000013.1"/>
</dbReference>
<dbReference type="PANTHER" id="PTHR36108:SF13">
    <property type="entry name" value="COLOSSIN-B-RELATED"/>
    <property type="match status" value="1"/>
</dbReference>
<keyword evidence="7" id="KW-1133">Transmembrane helix</keyword>
<dbReference type="InterPro" id="IPR013783">
    <property type="entry name" value="Ig-like_fold"/>
</dbReference>
<comment type="subcellular location">
    <subcellularLocation>
        <location evidence="1">Secreted</location>
        <location evidence="1">Cell wall</location>
        <topology evidence="1">Peptidoglycan-anchor</topology>
    </subcellularLocation>
</comment>
<dbReference type="PROSITE" id="PS50847">
    <property type="entry name" value="GRAM_POS_ANCHORING"/>
    <property type="match status" value="1"/>
</dbReference>
<dbReference type="SUPFAM" id="SSF49478">
    <property type="entry name" value="Cna protein B-type domain"/>
    <property type="match status" value="2"/>
</dbReference>
<dbReference type="PANTHER" id="PTHR36108">
    <property type="entry name" value="COLOSSIN-B-RELATED"/>
    <property type="match status" value="1"/>
</dbReference>
<dbReference type="InterPro" id="IPR026466">
    <property type="entry name" value="Fim_isopep_form_D2_dom"/>
</dbReference>
<dbReference type="Pfam" id="PF00746">
    <property type="entry name" value="Gram_pos_anchor"/>
    <property type="match status" value="1"/>
</dbReference>
<evidence type="ECO:0000256" key="5">
    <source>
        <dbReference type="ARBA" id="ARBA00022729"/>
    </source>
</evidence>
<keyword evidence="5" id="KW-0732">Signal</keyword>
<dbReference type="Pfam" id="PF17802">
    <property type="entry name" value="SpaA"/>
    <property type="match status" value="3"/>
</dbReference>
<evidence type="ECO:0000256" key="4">
    <source>
        <dbReference type="ARBA" id="ARBA00022525"/>
    </source>
</evidence>
<evidence type="ECO:0000256" key="2">
    <source>
        <dbReference type="ARBA" id="ARBA00007257"/>
    </source>
</evidence>
<keyword evidence="7" id="KW-0812">Transmembrane</keyword>
<dbReference type="Gene3D" id="2.60.40.740">
    <property type="match status" value="1"/>
</dbReference>
<feature type="transmembrane region" description="Helical" evidence="7">
    <location>
        <begin position="524"/>
        <end position="547"/>
    </location>
</feature>
<accession>A0A2B1KQY3</accession>
<dbReference type="EMBL" id="NUYN01000013">
    <property type="protein sequence ID" value="PFN27107.1"/>
    <property type="molecule type" value="Genomic_DNA"/>
</dbReference>
<evidence type="ECO:0000256" key="6">
    <source>
        <dbReference type="ARBA" id="ARBA00023088"/>
    </source>
</evidence>
<keyword evidence="7" id="KW-0472">Membrane</keyword>
<comment type="similarity">
    <text evidence="2">Belongs to the serine-aspartate repeat-containing protein (SDr) family.</text>
</comment>
<keyword evidence="4" id="KW-0964">Secreted</keyword>
<dbReference type="InterPro" id="IPR041033">
    <property type="entry name" value="SpaA_PFL_dom_1"/>
</dbReference>
<evidence type="ECO:0000256" key="3">
    <source>
        <dbReference type="ARBA" id="ARBA00022512"/>
    </source>
</evidence>
<gene>
    <name evidence="9" type="ORF">COJ50_09180</name>
</gene>
<evidence type="ECO:0000313" key="9">
    <source>
        <dbReference type="EMBL" id="PFN27107.1"/>
    </source>
</evidence>
<proteinExistence type="inferred from homology"/>
<evidence type="ECO:0000256" key="1">
    <source>
        <dbReference type="ARBA" id="ARBA00004168"/>
    </source>
</evidence>
<name>A0A2B1KQY3_BACCE</name>
<protein>
    <recommendedName>
        <fullName evidence="8">Gram-positive cocci surface proteins LPxTG domain-containing protein</fullName>
    </recommendedName>
</protein>
<evidence type="ECO:0000313" key="10">
    <source>
        <dbReference type="Proteomes" id="UP000225182"/>
    </source>
</evidence>
<dbReference type="NCBIfam" id="NF033902">
    <property type="entry name" value="iso_D2_wall_anc"/>
    <property type="match status" value="1"/>
</dbReference>
<evidence type="ECO:0000259" key="8">
    <source>
        <dbReference type="PROSITE" id="PS50847"/>
    </source>
</evidence>
<feature type="domain" description="Gram-positive cocci surface proteins LPxTG" evidence="8">
    <location>
        <begin position="520"/>
        <end position="554"/>
    </location>
</feature>
<dbReference type="Gene3D" id="2.60.40.10">
    <property type="entry name" value="Immunoglobulins"/>
    <property type="match status" value="3"/>
</dbReference>
<organism evidence="9 10">
    <name type="scientific">Bacillus cereus</name>
    <dbReference type="NCBI Taxonomy" id="1396"/>
    <lineage>
        <taxon>Bacteria</taxon>
        <taxon>Bacillati</taxon>
        <taxon>Bacillota</taxon>
        <taxon>Bacilli</taxon>
        <taxon>Bacillales</taxon>
        <taxon>Bacillaceae</taxon>
        <taxon>Bacillus</taxon>
        <taxon>Bacillus cereus group</taxon>
    </lineage>
</organism>